<evidence type="ECO:0000313" key="12">
    <source>
        <dbReference type="Proteomes" id="UP000433483"/>
    </source>
</evidence>
<dbReference type="Proteomes" id="UP000433483">
    <property type="component" value="Unassembled WGS sequence"/>
</dbReference>
<evidence type="ECO:0000313" key="4">
    <source>
        <dbReference type="EMBL" id="KAE9119306.1"/>
    </source>
</evidence>
<organism evidence="5 15">
    <name type="scientific">Phytophthora fragariae</name>
    <dbReference type="NCBI Taxonomy" id="53985"/>
    <lineage>
        <taxon>Eukaryota</taxon>
        <taxon>Sar</taxon>
        <taxon>Stramenopiles</taxon>
        <taxon>Oomycota</taxon>
        <taxon>Peronosporomycetes</taxon>
        <taxon>Peronosporales</taxon>
        <taxon>Peronosporaceae</taxon>
        <taxon>Phytophthora</taxon>
    </lineage>
</organism>
<evidence type="ECO:0000313" key="6">
    <source>
        <dbReference type="EMBL" id="KAE9216964.1"/>
    </source>
</evidence>
<dbReference type="EMBL" id="QXGE01000339">
    <property type="protein sequence ID" value="KAE9315443.1"/>
    <property type="molecule type" value="Genomic_DNA"/>
</dbReference>
<evidence type="ECO:0000313" key="17">
    <source>
        <dbReference type="Proteomes" id="UP000460718"/>
    </source>
</evidence>
<dbReference type="Proteomes" id="UP000441208">
    <property type="component" value="Unassembled WGS sequence"/>
</dbReference>
<dbReference type="EMBL" id="QXFZ01000403">
    <property type="protein sequence ID" value="KAE9117825.1"/>
    <property type="molecule type" value="Genomic_DNA"/>
</dbReference>
<protein>
    <submittedName>
        <fullName evidence="5">Uncharacterized protein</fullName>
    </submittedName>
</protein>
<dbReference type="EMBL" id="QXGF01000460">
    <property type="protein sequence ID" value="KAE8939871.1"/>
    <property type="molecule type" value="Genomic_DNA"/>
</dbReference>
<evidence type="ECO:0000313" key="8">
    <source>
        <dbReference type="EMBL" id="KAE9240529.1"/>
    </source>
</evidence>
<dbReference type="Proteomes" id="UP000486351">
    <property type="component" value="Unassembled WGS sequence"/>
</dbReference>
<gene>
    <name evidence="9" type="ORF">PF001_g7787</name>
    <name evidence="8" type="ORF">PF002_g9718</name>
    <name evidence="7" type="ORF">PF004_g7699</name>
    <name evidence="6" type="ORF">PF005_g8843</name>
    <name evidence="5" type="ORF">PF006_g8487</name>
    <name evidence="3" type="ORF">PF007_g9135</name>
    <name evidence="10" type="ORF">PF008_g13729</name>
    <name evidence="1" type="ORF">PF009_g10301</name>
    <name evidence="4" type="ORF">PF010_g7912</name>
    <name evidence="2" type="ORF">PF011_g7968</name>
</gene>
<dbReference type="Proteomes" id="UP000429523">
    <property type="component" value="Unassembled WGS sequence"/>
</dbReference>
<dbReference type="EMBL" id="QXFY01000824">
    <property type="protein sequence ID" value="KAE9334932.1"/>
    <property type="molecule type" value="Genomic_DNA"/>
</dbReference>
<dbReference type="Proteomes" id="UP000440367">
    <property type="component" value="Unassembled WGS sequence"/>
</dbReference>
<sequence>MLKAPSCFPLSALPAFFGGLHNGPLVHSFALHVTFCSRRRSVHRSCVVPPASANVVVFLH</sequence>
<proteinExistence type="predicted"/>
<evidence type="ECO:0000313" key="5">
    <source>
        <dbReference type="EMBL" id="KAE9146771.1"/>
    </source>
</evidence>
<evidence type="ECO:0000313" key="18">
    <source>
        <dbReference type="Proteomes" id="UP000476176"/>
    </source>
</evidence>
<name>A0A6A3U6G0_9STRA</name>
<dbReference type="Proteomes" id="UP000460718">
    <property type="component" value="Unassembled WGS sequence"/>
</dbReference>
<dbReference type="EMBL" id="QXGD01000407">
    <property type="protein sequence ID" value="KAE9240529.1"/>
    <property type="molecule type" value="Genomic_DNA"/>
</dbReference>
<evidence type="ECO:0000313" key="1">
    <source>
        <dbReference type="EMBL" id="KAE8939871.1"/>
    </source>
</evidence>
<dbReference type="EMBL" id="QXGA01000387">
    <property type="protein sequence ID" value="KAE9146771.1"/>
    <property type="molecule type" value="Genomic_DNA"/>
</dbReference>
<evidence type="ECO:0000313" key="16">
    <source>
        <dbReference type="Proteomes" id="UP000441208"/>
    </source>
</evidence>
<dbReference type="EMBL" id="QXGB01000386">
    <property type="protein sequence ID" value="KAE9216964.1"/>
    <property type="molecule type" value="Genomic_DNA"/>
</dbReference>
<evidence type="ECO:0000313" key="9">
    <source>
        <dbReference type="EMBL" id="KAE9315443.1"/>
    </source>
</evidence>
<dbReference type="AlphaFoldDB" id="A0A6A3U6G0"/>
<dbReference type="EMBL" id="QXFX01000348">
    <property type="protein sequence ID" value="KAE9119306.1"/>
    <property type="molecule type" value="Genomic_DNA"/>
</dbReference>
<evidence type="ECO:0000313" key="7">
    <source>
        <dbReference type="EMBL" id="KAE9239993.1"/>
    </source>
</evidence>
<accession>A0A6A3U6G0</accession>
<evidence type="ECO:0000313" key="2">
    <source>
        <dbReference type="EMBL" id="KAE9014638.1"/>
    </source>
</evidence>
<evidence type="ECO:0000313" key="3">
    <source>
        <dbReference type="EMBL" id="KAE9117825.1"/>
    </source>
</evidence>
<keyword evidence="12" id="KW-1185">Reference proteome</keyword>
<dbReference type="Proteomes" id="UP000476176">
    <property type="component" value="Unassembled WGS sequence"/>
</dbReference>
<evidence type="ECO:0000313" key="15">
    <source>
        <dbReference type="Proteomes" id="UP000440732"/>
    </source>
</evidence>
<dbReference type="Proteomes" id="UP000437068">
    <property type="component" value="Unassembled WGS sequence"/>
</dbReference>
<dbReference type="OrthoDB" id="10307131at2759"/>
<evidence type="ECO:0000313" key="19">
    <source>
        <dbReference type="Proteomes" id="UP000486351"/>
    </source>
</evidence>
<dbReference type="EMBL" id="QXGC01000339">
    <property type="protein sequence ID" value="KAE9239993.1"/>
    <property type="molecule type" value="Genomic_DNA"/>
</dbReference>
<dbReference type="EMBL" id="QXFW01000365">
    <property type="protein sequence ID" value="KAE9014638.1"/>
    <property type="molecule type" value="Genomic_DNA"/>
</dbReference>
<dbReference type="Proteomes" id="UP000488956">
    <property type="component" value="Unassembled WGS sequence"/>
</dbReference>
<evidence type="ECO:0000313" key="20">
    <source>
        <dbReference type="Proteomes" id="UP000488956"/>
    </source>
</evidence>
<dbReference type="Proteomes" id="UP000440732">
    <property type="component" value="Unassembled WGS sequence"/>
</dbReference>
<evidence type="ECO:0000313" key="14">
    <source>
        <dbReference type="Proteomes" id="UP000440367"/>
    </source>
</evidence>
<comment type="caution">
    <text evidence="5">The sequence shown here is derived from an EMBL/GenBank/DDBJ whole genome shotgun (WGS) entry which is preliminary data.</text>
</comment>
<evidence type="ECO:0000313" key="11">
    <source>
        <dbReference type="Proteomes" id="UP000429523"/>
    </source>
</evidence>
<evidence type="ECO:0000313" key="10">
    <source>
        <dbReference type="EMBL" id="KAE9334932.1"/>
    </source>
</evidence>
<reference evidence="11 12" key="1">
    <citation type="submission" date="2018-08" db="EMBL/GenBank/DDBJ databases">
        <title>Genomic investigation of the strawberry pathogen Phytophthora fragariae indicates pathogenicity is determined by transcriptional variation in three key races.</title>
        <authorList>
            <person name="Adams T.M."/>
            <person name="Armitage A.D."/>
            <person name="Sobczyk M.K."/>
            <person name="Bates H.J."/>
            <person name="Dunwell J.M."/>
            <person name="Nellist C.F."/>
            <person name="Harrison R.J."/>
        </authorList>
    </citation>
    <scope>NUCLEOTIDE SEQUENCE [LARGE SCALE GENOMIC DNA]</scope>
    <source>
        <strain evidence="9 13">A4</strain>
        <strain evidence="8 14">BC-1</strain>
        <strain evidence="7 18">BC-23</strain>
        <strain evidence="6 12">NOV-27</strain>
        <strain evidence="5 15">NOV-5</strain>
        <strain evidence="3 16">NOV-71</strain>
        <strain evidence="10 19">NOV-77</strain>
        <strain evidence="1 11">NOV-9</strain>
        <strain evidence="4 20">ONT-3</strain>
        <strain evidence="2 17">SCRP245</strain>
    </source>
</reference>
<evidence type="ECO:0000313" key="13">
    <source>
        <dbReference type="Proteomes" id="UP000437068"/>
    </source>
</evidence>